<organism evidence="2 3">
    <name type="scientific">Bifidobacterium breve</name>
    <dbReference type="NCBI Taxonomy" id="1685"/>
    <lineage>
        <taxon>Bacteria</taxon>
        <taxon>Bacillati</taxon>
        <taxon>Actinomycetota</taxon>
        <taxon>Actinomycetes</taxon>
        <taxon>Bifidobacteriales</taxon>
        <taxon>Bifidobacteriaceae</taxon>
        <taxon>Bifidobacterium</taxon>
    </lineage>
</organism>
<dbReference type="EMBL" id="CP023198">
    <property type="protein sequence ID" value="AUE17962.1"/>
    <property type="molecule type" value="Genomic_DNA"/>
</dbReference>
<evidence type="ECO:0000256" key="1">
    <source>
        <dbReference type="SAM" id="Phobius"/>
    </source>
</evidence>
<dbReference type="AlphaFoldDB" id="A0A2K9BJS4"/>
<dbReference type="Proteomes" id="UP000232496">
    <property type="component" value="Chromosome"/>
</dbReference>
<keyword evidence="1" id="KW-0472">Membrane</keyword>
<feature type="transmembrane region" description="Helical" evidence="1">
    <location>
        <begin position="12"/>
        <end position="33"/>
    </location>
</feature>
<sequence length="51" mass="5801">MRHRTIRSIIATLIAAATITAILIVTLLIFNWFTADHPKLSYRSLDYEVAV</sequence>
<accession>A0A2K9BJS4</accession>
<keyword evidence="1" id="KW-1133">Transmembrane helix</keyword>
<evidence type="ECO:0000313" key="2">
    <source>
        <dbReference type="EMBL" id="AUE17962.1"/>
    </source>
</evidence>
<proteinExistence type="predicted"/>
<keyword evidence="1" id="KW-0812">Transmembrane</keyword>
<dbReference type="RefSeq" id="WP_224743669.1">
    <property type="nucleotide sequence ID" value="NZ_BCXQ01000011.1"/>
</dbReference>
<protein>
    <submittedName>
        <fullName evidence="2">Membrane spanning protein</fullName>
    </submittedName>
</protein>
<evidence type="ECO:0000313" key="3">
    <source>
        <dbReference type="Proteomes" id="UP000232496"/>
    </source>
</evidence>
<reference evidence="2 3" key="1">
    <citation type="submission" date="2017-09" db="EMBL/GenBank/DDBJ databases">
        <title>Comparative genomics and methylome analysis of the gut commensal Bifidobacterium breve.</title>
        <authorList>
            <person name="Bottacini F."/>
            <person name="Morrissey R."/>
            <person name="Roberts R.J."/>
            <person name="James K."/>
            <person name="van Breen J."/>
            <person name="Egan M."/>
            <person name="Lambert J."/>
            <person name="van Limpt K."/>
            <person name="Stanton C."/>
            <person name="Knol J."/>
            <person name="O' Connell Motherway M."/>
            <person name="van Sinderen D."/>
        </authorList>
    </citation>
    <scope>NUCLEOTIDE SEQUENCE [LARGE SCALE GENOMIC DNA]</scope>
    <source>
        <strain evidence="2 3">DRBB29</strain>
    </source>
</reference>
<name>A0A2K9BJS4_BIFBR</name>
<gene>
    <name evidence="2" type="ORF">DRBB29_0392</name>
</gene>